<dbReference type="GO" id="GO:0005737">
    <property type="term" value="C:cytoplasm"/>
    <property type="evidence" value="ECO:0007669"/>
    <property type="project" value="InterPro"/>
</dbReference>
<dbReference type="InterPro" id="IPR039729">
    <property type="entry name" value="DFF40"/>
</dbReference>
<dbReference type="STRING" id="50429.A0A2B4RSP0"/>
<sequence>MVTRKAYKIQDIYGKKRIGVVANNFNDLKEKGKKKLAVAGDCRVCLEDGTIVDDEDYFITLRPQTVFVFVQPNETWKGYVTVLKNATEKIFRAMSQRDEIIEQIHDIMHGSASNEMYTVMLELANRLDDNIEAEERSEDEAWFNGLSQSFNTKEDAMRNAAKSRVRKYFSNAKESFEKASKKAQPVLSCTLKHFQEELKKHQHFGDYFARSAGDELRLCCEKGWFSCEGPYNEKTCSHLHTINPYGSKESRVLFSTWNLDHVIEKSRQIFPAMIQAAEKCPKESVLNWKYFFNLLFTRKNLKLVHIGCHVKGEHEGFECQSKYFYMKSRR</sequence>
<dbReference type="GO" id="GO:0016787">
    <property type="term" value="F:hydrolase activity"/>
    <property type="evidence" value="ECO:0007669"/>
    <property type="project" value="InterPro"/>
</dbReference>
<dbReference type="Proteomes" id="UP000225706">
    <property type="component" value="Unassembled WGS sequence"/>
</dbReference>
<comment type="caution">
    <text evidence="4">The sequence shown here is derived from an EMBL/GenBank/DDBJ whole genome shotgun (WGS) entry which is preliminary data.</text>
</comment>
<dbReference type="SUPFAM" id="SSF54277">
    <property type="entry name" value="CAD &amp; PB1 domains"/>
    <property type="match status" value="1"/>
</dbReference>
<dbReference type="PANTHER" id="PTHR13067:SF2">
    <property type="entry name" value="CASPASE-ACTIVATED DNASE"/>
    <property type="match status" value="1"/>
</dbReference>
<evidence type="ECO:0000256" key="2">
    <source>
        <dbReference type="PROSITE-ProRule" id="PRU00447"/>
    </source>
</evidence>
<evidence type="ECO:0000313" key="4">
    <source>
        <dbReference type="EMBL" id="PFX19275.1"/>
    </source>
</evidence>
<dbReference type="Pfam" id="PF02017">
    <property type="entry name" value="CIDE-N"/>
    <property type="match status" value="1"/>
</dbReference>
<dbReference type="PANTHER" id="PTHR13067">
    <property type="entry name" value="CASPASE-ACTIVATED DNASE"/>
    <property type="match status" value="1"/>
</dbReference>
<dbReference type="Pfam" id="PF09230">
    <property type="entry name" value="DFF40"/>
    <property type="match status" value="1"/>
</dbReference>
<reference evidence="5" key="1">
    <citation type="journal article" date="2017" name="bioRxiv">
        <title>Comparative analysis of the genomes of Stylophora pistillata and Acropora digitifera provides evidence for extensive differences between species of corals.</title>
        <authorList>
            <person name="Voolstra C.R."/>
            <person name="Li Y."/>
            <person name="Liew Y.J."/>
            <person name="Baumgarten S."/>
            <person name="Zoccola D."/>
            <person name="Flot J.-F."/>
            <person name="Tambutte S."/>
            <person name="Allemand D."/>
            <person name="Aranda M."/>
        </authorList>
    </citation>
    <scope>NUCLEOTIDE SEQUENCE [LARGE SCALE GENOMIC DNA]</scope>
</reference>
<dbReference type="SMART" id="SM00266">
    <property type="entry name" value="CAD"/>
    <property type="match status" value="1"/>
</dbReference>
<evidence type="ECO:0000259" key="3">
    <source>
        <dbReference type="PROSITE" id="PS51135"/>
    </source>
</evidence>
<keyword evidence="1 2" id="KW-0053">Apoptosis</keyword>
<organism evidence="4 5">
    <name type="scientific">Stylophora pistillata</name>
    <name type="common">Smooth cauliflower coral</name>
    <dbReference type="NCBI Taxonomy" id="50429"/>
    <lineage>
        <taxon>Eukaryota</taxon>
        <taxon>Metazoa</taxon>
        <taxon>Cnidaria</taxon>
        <taxon>Anthozoa</taxon>
        <taxon>Hexacorallia</taxon>
        <taxon>Scleractinia</taxon>
        <taxon>Astrocoeniina</taxon>
        <taxon>Pocilloporidae</taxon>
        <taxon>Stylophora</taxon>
    </lineage>
</organism>
<dbReference type="Gene3D" id="3.10.20.10">
    <property type="match status" value="1"/>
</dbReference>
<dbReference type="InterPro" id="IPR044925">
    <property type="entry name" value="His-Me_finger_sf"/>
</dbReference>
<protein>
    <submittedName>
        <fullName evidence="4">DNAation factor subunit beta</fullName>
    </submittedName>
</protein>
<dbReference type="GO" id="GO:0004520">
    <property type="term" value="F:DNA endonuclease activity"/>
    <property type="evidence" value="ECO:0007669"/>
    <property type="project" value="InterPro"/>
</dbReference>
<proteinExistence type="predicted"/>
<keyword evidence="5" id="KW-1185">Reference proteome</keyword>
<dbReference type="AlphaFoldDB" id="A0A2B4RSP0"/>
<dbReference type="EMBL" id="LSMT01000368">
    <property type="protein sequence ID" value="PFX19275.1"/>
    <property type="molecule type" value="Genomic_DNA"/>
</dbReference>
<evidence type="ECO:0000256" key="1">
    <source>
        <dbReference type="ARBA" id="ARBA00022703"/>
    </source>
</evidence>
<dbReference type="SUPFAM" id="SSF54060">
    <property type="entry name" value="His-Me finger endonucleases"/>
    <property type="match status" value="1"/>
</dbReference>
<feature type="domain" description="CIDE-N" evidence="3">
    <location>
        <begin position="3"/>
        <end position="78"/>
    </location>
</feature>
<name>A0A2B4RSP0_STYPI</name>
<dbReference type="InterPro" id="IPR015311">
    <property type="entry name" value="DFF40_C"/>
</dbReference>
<dbReference type="GO" id="GO:0005634">
    <property type="term" value="C:nucleus"/>
    <property type="evidence" value="ECO:0007669"/>
    <property type="project" value="InterPro"/>
</dbReference>
<dbReference type="PROSITE" id="PS51135">
    <property type="entry name" value="CIDE_N"/>
    <property type="match status" value="1"/>
</dbReference>
<evidence type="ECO:0000313" key="5">
    <source>
        <dbReference type="Proteomes" id="UP000225706"/>
    </source>
</evidence>
<dbReference type="InterPro" id="IPR003508">
    <property type="entry name" value="CIDE-N_dom"/>
</dbReference>
<gene>
    <name evidence="4" type="primary">Dffb</name>
    <name evidence="4" type="ORF">AWC38_SpisGene16316</name>
</gene>
<dbReference type="GO" id="GO:0006309">
    <property type="term" value="P:apoptotic DNA fragmentation"/>
    <property type="evidence" value="ECO:0007669"/>
    <property type="project" value="InterPro"/>
</dbReference>
<dbReference type="OrthoDB" id="9943677at2759"/>
<accession>A0A2B4RSP0</accession>